<dbReference type="Gene3D" id="3.80.10.10">
    <property type="entry name" value="Ribonuclease Inhibitor"/>
    <property type="match status" value="3"/>
</dbReference>
<evidence type="ECO:0000256" key="2">
    <source>
        <dbReference type="ARBA" id="ARBA00022475"/>
    </source>
</evidence>
<feature type="transmembrane region" description="Helical" evidence="11">
    <location>
        <begin position="640"/>
        <end position="661"/>
    </location>
</feature>
<keyword evidence="15" id="KW-1185">Reference proteome</keyword>
<evidence type="ECO:0000256" key="5">
    <source>
        <dbReference type="ARBA" id="ARBA00022737"/>
    </source>
</evidence>
<dbReference type="InterPro" id="IPR000276">
    <property type="entry name" value="GPCR_Rhodpsn"/>
</dbReference>
<accession>A0ABN8P5Z8</accession>
<dbReference type="PROSITE" id="PS50262">
    <property type="entry name" value="G_PROTEIN_RECEP_F1_2"/>
    <property type="match status" value="1"/>
</dbReference>
<dbReference type="PANTHER" id="PTHR24372">
    <property type="entry name" value="GLYCOPROTEIN HORMONE RECEPTOR"/>
    <property type="match status" value="1"/>
</dbReference>
<organism evidence="14 15">
    <name type="scientific">Porites lobata</name>
    <dbReference type="NCBI Taxonomy" id="104759"/>
    <lineage>
        <taxon>Eukaryota</taxon>
        <taxon>Metazoa</taxon>
        <taxon>Cnidaria</taxon>
        <taxon>Anthozoa</taxon>
        <taxon>Hexacorallia</taxon>
        <taxon>Scleractinia</taxon>
        <taxon>Fungiina</taxon>
        <taxon>Poritidae</taxon>
        <taxon>Porites</taxon>
    </lineage>
</organism>
<keyword evidence="6 11" id="KW-1133">Transmembrane helix</keyword>
<dbReference type="InterPro" id="IPR032675">
    <property type="entry name" value="LRR_dom_sf"/>
</dbReference>
<dbReference type="InterPro" id="IPR025875">
    <property type="entry name" value="Leu-rich_rpt_4"/>
</dbReference>
<evidence type="ECO:0000256" key="11">
    <source>
        <dbReference type="SAM" id="Phobius"/>
    </source>
</evidence>
<reference evidence="14 15" key="1">
    <citation type="submission" date="2022-05" db="EMBL/GenBank/DDBJ databases">
        <authorList>
            <consortium name="Genoscope - CEA"/>
            <person name="William W."/>
        </authorList>
    </citation>
    <scope>NUCLEOTIDE SEQUENCE [LARGE SCALE GENOMIC DNA]</scope>
</reference>
<dbReference type="InterPro" id="IPR017452">
    <property type="entry name" value="GPCR_Rhodpsn_7TM"/>
</dbReference>
<feature type="transmembrane region" description="Helical" evidence="11">
    <location>
        <begin position="463"/>
        <end position="484"/>
    </location>
</feature>
<dbReference type="PROSITE" id="PS51450">
    <property type="entry name" value="LRR"/>
    <property type="match status" value="3"/>
</dbReference>
<evidence type="ECO:0000313" key="15">
    <source>
        <dbReference type="Proteomes" id="UP001159405"/>
    </source>
</evidence>
<dbReference type="Pfam" id="PF12799">
    <property type="entry name" value="LRR_4"/>
    <property type="match status" value="1"/>
</dbReference>
<dbReference type="EMBL" id="CALNXK010000055">
    <property type="protein sequence ID" value="CAH3135055.1"/>
    <property type="molecule type" value="Genomic_DNA"/>
</dbReference>
<dbReference type="Proteomes" id="UP001159405">
    <property type="component" value="Unassembled WGS sequence"/>
</dbReference>
<keyword evidence="12" id="KW-0732">Signal</keyword>
<comment type="subcellular location">
    <subcellularLocation>
        <location evidence="1">Cell membrane</location>
        <topology evidence="1">Multi-pass membrane protein</topology>
    </subcellularLocation>
</comment>
<feature type="signal peptide" evidence="12">
    <location>
        <begin position="1"/>
        <end position="25"/>
    </location>
</feature>
<evidence type="ECO:0000256" key="3">
    <source>
        <dbReference type="ARBA" id="ARBA00022614"/>
    </source>
</evidence>
<dbReference type="Pfam" id="PF00001">
    <property type="entry name" value="7tm_1"/>
    <property type="match status" value="1"/>
</dbReference>
<proteinExistence type="predicted"/>
<feature type="transmembrane region" description="Helical" evidence="11">
    <location>
        <begin position="676"/>
        <end position="698"/>
    </location>
</feature>
<keyword evidence="8 11" id="KW-0472">Membrane</keyword>
<evidence type="ECO:0000256" key="7">
    <source>
        <dbReference type="ARBA" id="ARBA00023040"/>
    </source>
</evidence>
<dbReference type="SMART" id="SM00365">
    <property type="entry name" value="LRR_SD22"/>
    <property type="match status" value="6"/>
</dbReference>
<comment type="caution">
    <text evidence="14">The sequence shown here is derived from an EMBL/GenBank/DDBJ whole genome shotgun (WGS) entry which is preliminary data.</text>
</comment>
<keyword evidence="4 11" id="KW-0812">Transmembrane</keyword>
<evidence type="ECO:0000313" key="14">
    <source>
        <dbReference type="EMBL" id="CAH3135055.1"/>
    </source>
</evidence>
<feature type="chain" id="PRO_5046649042" description="G-protein coupled receptors family 1 profile domain-containing protein" evidence="12">
    <location>
        <begin position="26"/>
        <end position="765"/>
    </location>
</feature>
<evidence type="ECO:0000256" key="10">
    <source>
        <dbReference type="ARBA" id="ARBA00023224"/>
    </source>
</evidence>
<evidence type="ECO:0000256" key="9">
    <source>
        <dbReference type="ARBA" id="ARBA00023170"/>
    </source>
</evidence>
<keyword evidence="5" id="KW-0677">Repeat</keyword>
<evidence type="ECO:0000256" key="8">
    <source>
        <dbReference type="ARBA" id="ARBA00023136"/>
    </source>
</evidence>
<feature type="transmembrane region" description="Helical" evidence="11">
    <location>
        <begin position="432"/>
        <end position="451"/>
    </location>
</feature>
<keyword evidence="2" id="KW-1003">Cell membrane</keyword>
<keyword evidence="9" id="KW-0675">Receptor</keyword>
<dbReference type="PANTHER" id="PTHR24372:SF77">
    <property type="entry name" value="G-PROTEIN COUPLED RECEPTORS FAMILY 1 PROFILE DOMAIN-CONTAINING PROTEIN"/>
    <property type="match status" value="1"/>
</dbReference>
<feature type="transmembrane region" description="Helical" evidence="11">
    <location>
        <begin position="596"/>
        <end position="619"/>
    </location>
</feature>
<dbReference type="Gene3D" id="1.20.1070.10">
    <property type="entry name" value="Rhodopsin 7-helix transmembrane proteins"/>
    <property type="match status" value="1"/>
</dbReference>
<keyword evidence="10" id="KW-0807">Transducer</keyword>
<dbReference type="SMART" id="SM00369">
    <property type="entry name" value="LRR_TYP"/>
    <property type="match status" value="10"/>
</dbReference>
<protein>
    <recommendedName>
        <fullName evidence="13">G-protein coupled receptors family 1 profile domain-containing protein</fullName>
    </recommendedName>
</protein>
<feature type="transmembrane region" description="Helical" evidence="11">
    <location>
        <begin position="504"/>
        <end position="524"/>
    </location>
</feature>
<evidence type="ECO:0000256" key="12">
    <source>
        <dbReference type="SAM" id="SignalP"/>
    </source>
</evidence>
<keyword evidence="7" id="KW-0297">G-protein coupled receptor</keyword>
<feature type="domain" description="G-protein coupled receptors family 1 profile" evidence="13">
    <location>
        <begin position="443"/>
        <end position="696"/>
    </location>
</feature>
<gene>
    <name evidence="14" type="ORF">PLOB_00037734</name>
</gene>
<evidence type="ECO:0000256" key="6">
    <source>
        <dbReference type="ARBA" id="ARBA00022989"/>
    </source>
</evidence>
<dbReference type="InterPro" id="IPR001611">
    <property type="entry name" value="Leu-rich_rpt"/>
</dbReference>
<evidence type="ECO:0000259" key="13">
    <source>
        <dbReference type="PROSITE" id="PS50262"/>
    </source>
</evidence>
<keyword evidence="3" id="KW-0433">Leucine-rich repeat</keyword>
<dbReference type="SUPFAM" id="SSF81321">
    <property type="entry name" value="Family A G protein-coupled receptor-like"/>
    <property type="match status" value="1"/>
</dbReference>
<sequence length="765" mass="85836">MISVTITITLILLPLSLFHDFKSDAFPTVCARQCRCSVCPMIGMQQLTKMKCNASSLKNIQVPQNTCSLVLSGSKVSVLEKRVLRSFNGILSLDLSFNEITMIPRRVFFDVKSLKILYLNKNLISTIHRDGLTWMKQLQYLDMSFNLIAKLPQKVFNGLRSVRTLNISFNILKGLTGNMTFRGLPSLTELDLSHNGLENLTNDVFRGLMSLKTLYLQHNNITSIQDEAFSVLRTIENLDMSFNLITALPKGTFLGLKSMKTLDLRNNGLKTLTNNMFRGMQSLKSLYLQHNNITVVETKAFHGFLVLEILDLSNNKIVTLSYQVFNILFNMKQVNLDGNNVTVWLGSPSKNTVAVLSRYTKTGAANNTQLKYIPQHTKGCFYIRQEPITKQSSRNKTRCPDGQDCVVVINKNKIVTTRSNICWIVINKLRPTLFILGSIAMVLNITVLGTVLRVGSLRKSPPFLLVSHLGFCDTLVGIYSMGIALGHGFSFKEFNDWKEIYCPALRSIFIFAEVTGSLTTLLMTAERYLAIVFCMKPAARLGHKVIAAALAFAWIAGASSATVVQMLDKRNNQTDGQMCLITRNTFKTSTIYASELILLVLVFLYFVVVVLYFHIFIVVRRSARNMGVLRESRLAKRISAIVLSSFFFFAAPNCTTVSFIFRGGNVFEDARLNKTIIWWLPPVCLVVNACLDPCLFAFRNEKFFRALTKVACSHPFGRLLTKNLPARKDPHTAYNSALNLTAHSRSDLSSSIELTSFSTTDISKA</sequence>
<feature type="transmembrane region" description="Helical" evidence="11">
    <location>
        <begin position="545"/>
        <end position="567"/>
    </location>
</feature>
<dbReference type="SUPFAM" id="SSF52058">
    <property type="entry name" value="L domain-like"/>
    <property type="match status" value="1"/>
</dbReference>
<evidence type="ECO:0000256" key="4">
    <source>
        <dbReference type="ARBA" id="ARBA00022692"/>
    </source>
</evidence>
<dbReference type="Pfam" id="PF13855">
    <property type="entry name" value="LRR_8"/>
    <property type="match status" value="2"/>
</dbReference>
<name>A0ABN8P5Z8_9CNID</name>
<evidence type="ECO:0000256" key="1">
    <source>
        <dbReference type="ARBA" id="ARBA00004651"/>
    </source>
</evidence>
<dbReference type="InterPro" id="IPR003591">
    <property type="entry name" value="Leu-rich_rpt_typical-subtyp"/>
</dbReference>